<reference evidence="2 3" key="1">
    <citation type="submission" date="2016-04" db="EMBL/GenBank/DDBJ databases">
        <title>Evolutionary innovation and constraint leading to complex multicellularity in the Ascomycota.</title>
        <authorList>
            <person name="Cisse O."/>
            <person name="Nguyen A."/>
            <person name="Hewitt D.A."/>
            <person name="Jedd G."/>
            <person name="Stajich J.E."/>
        </authorList>
    </citation>
    <scope>NUCLEOTIDE SEQUENCE [LARGE SCALE GENOMIC DNA]</scope>
    <source>
        <strain evidence="2 3">DAH-3</strain>
    </source>
</reference>
<evidence type="ECO:0000313" key="2">
    <source>
        <dbReference type="EMBL" id="OLL24857.1"/>
    </source>
</evidence>
<proteinExistence type="predicted"/>
<accession>A0A1U7LQC5</accession>
<dbReference type="Gene3D" id="3.10.20.90">
    <property type="entry name" value="Phosphatidylinositol 3-kinase Catalytic Subunit, Chain A, domain 1"/>
    <property type="match status" value="1"/>
</dbReference>
<keyword evidence="3" id="KW-1185">Reference proteome</keyword>
<organism evidence="2 3">
    <name type="scientific">Neolecta irregularis (strain DAH-3)</name>
    <dbReference type="NCBI Taxonomy" id="1198029"/>
    <lineage>
        <taxon>Eukaryota</taxon>
        <taxon>Fungi</taxon>
        <taxon>Dikarya</taxon>
        <taxon>Ascomycota</taxon>
        <taxon>Taphrinomycotina</taxon>
        <taxon>Neolectales</taxon>
        <taxon>Neolectaceae</taxon>
        <taxon>Neolecta</taxon>
    </lineage>
</organism>
<comment type="caution">
    <text evidence="2">The sequence shown here is derived from an EMBL/GenBank/DDBJ whole genome shotgun (WGS) entry which is preliminary data.</text>
</comment>
<dbReference type="EMBL" id="LXFE01000595">
    <property type="protein sequence ID" value="OLL24857.1"/>
    <property type="molecule type" value="Genomic_DNA"/>
</dbReference>
<dbReference type="InterPro" id="IPR024737">
    <property type="entry name" value="Get5_N"/>
</dbReference>
<dbReference type="Pfam" id="PF12754">
    <property type="entry name" value="Get5_N"/>
    <property type="match status" value="1"/>
</dbReference>
<dbReference type="AlphaFoldDB" id="A0A1U7LQC5"/>
<evidence type="ECO:0000259" key="1">
    <source>
        <dbReference type="PROSITE" id="PS50053"/>
    </source>
</evidence>
<feature type="domain" description="Ubiquitin-like" evidence="1">
    <location>
        <begin position="61"/>
        <end position="119"/>
    </location>
</feature>
<name>A0A1U7LQC5_NEOID</name>
<evidence type="ECO:0000313" key="3">
    <source>
        <dbReference type="Proteomes" id="UP000186594"/>
    </source>
</evidence>
<dbReference type="Proteomes" id="UP000186594">
    <property type="component" value="Unassembled WGS sequence"/>
</dbReference>
<protein>
    <recommendedName>
        <fullName evidence="1">Ubiquitin-like domain-containing protein</fullName>
    </recommendedName>
</protein>
<dbReference type="CDD" id="cd17039">
    <property type="entry name" value="Ubl_ubiquitin_like"/>
    <property type="match status" value="1"/>
</dbReference>
<dbReference type="PROSITE" id="PS50053">
    <property type="entry name" value="UBIQUITIN_2"/>
    <property type="match status" value="1"/>
</dbReference>
<dbReference type="STRING" id="1198029.A0A1U7LQC5"/>
<dbReference type="InterPro" id="IPR000626">
    <property type="entry name" value="Ubiquitin-like_dom"/>
</dbReference>
<gene>
    <name evidence="2" type="ORF">NEOLI_002854</name>
</gene>
<dbReference type="OrthoDB" id="5366541at2759"/>
<sequence length="182" mass="20328">MAAIDEVSFAKSFLNLLDSKPVKLQSDHKADLRDLGPNQLGNAFPVLERKCKRNPEELSSATIVVRSLRPPVVNLTFTDLPLTTTIYTLRSKISEKSGLQNVKLLIKGKVLNDGKAVSDIVDDSRMATIHIMGMPNVKSEEMQVEECPFFTQLESFVTERLSEEKANKVLNAISTIQGIRKW</sequence>
<dbReference type="InterPro" id="IPR029071">
    <property type="entry name" value="Ubiquitin-like_domsf"/>
</dbReference>
<dbReference type="SUPFAM" id="SSF54236">
    <property type="entry name" value="Ubiquitin-like"/>
    <property type="match status" value="1"/>
</dbReference>